<gene>
    <name evidence="3" type="ORF">GSPATT00004561001</name>
</gene>
<name>A0BD50_PARTE</name>
<reference evidence="3 4" key="1">
    <citation type="journal article" date="2006" name="Nature">
        <title>Global trends of whole-genome duplications revealed by the ciliate Paramecium tetraurelia.</title>
        <authorList>
            <consortium name="Genoscope"/>
            <person name="Aury J.-M."/>
            <person name="Jaillon O."/>
            <person name="Duret L."/>
            <person name="Noel B."/>
            <person name="Jubin C."/>
            <person name="Porcel B.M."/>
            <person name="Segurens B."/>
            <person name="Daubin V."/>
            <person name="Anthouard V."/>
            <person name="Aiach N."/>
            <person name="Arnaiz O."/>
            <person name="Billaut A."/>
            <person name="Beisson J."/>
            <person name="Blanc I."/>
            <person name="Bouhouche K."/>
            <person name="Camara F."/>
            <person name="Duharcourt S."/>
            <person name="Guigo R."/>
            <person name="Gogendeau D."/>
            <person name="Katinka M."/>
            <person name="Keller A.-M."/>
            <person name="Kissmehl R."/>
            <person name="Klotz C."/>
            <person name="Koll F."/>
            <person name="Le Moue A."/>
            <person name="Lepere C."/>
            <person name="Malinsky S."/>
            <person name="Nowacki M."/>
            <person name="Nowak J.K."/>
            <person name="Plattner H."/>
            <person name="Poulain J."/>
            <person name="Ruiz F."/>
            <person name="Serrano V."/>
            <person name="Zagulski M."/>
            <person name="Dessen P."/>
            <person name="Betermier M."/>
            <person name="Weissenbach J."/>
            <person name="Scarpelli C."/>
            <person name="Schachter V."/>
            <person name="Sperling L."/>
            <person name="Meyer E."/>
            <person name="Cohen J."/>
            <person name="Wincker P."/>
        </authorList>
    </citation>
    <scope>NUCLEOTIDE SEQUENCE [LARGE SCALE GENOMIC DNA]</scope>
    <source>
        <strain evidence="3 4">Stock d4-2</strain>
    </source>
</reference>
<accession>A0BD50</accession>
<dbReference type="OrthoDB" id="309683at2759"/>
<proteinExistence type="predicted"/>
<dbReference type="HOGENOM" id="CLU_714680_0_0_1"/>
<dbReference type="OMA" id="QYQIAFS"/>
<dbReference type="EMBL" id="CT867986">
    <property type="protein sequence ID" value="CAK56467.1"/>
    <property type="molecule type" value="Genomic_DNA"/>
</dbReference>
<feature type="compositionally biased region" description="Basic and acidic residues" evidence="2">
    <location>
        <begin position="1"/>
        <end position="13"/>
    </location>
</feature>
<feature type="coiled-coil region" evidence="1">
    <location>
        <begin position="231"/>
        <end position="354"/>
    </location>
</feature>
<evidence type="ECO:0000313" key="3">
    <source>
        <dbReference type="EMBL" id="CAK56467.1"/>
    </source>
</evidence>
<evidence type="ECO:0008006" key="5">
    <source>
        <dbReference type="Google" id="ProtNLM"/>
    </source>
</evidence>
<feature type="region of interest" description="Disordered" evidence="2">
    <location>
        <begin position="1"/>
        <end position="37"/>
    </location>
</feature>
<protein>
    <recommendedName>
        <fullName evidence="5">Trichohyalin</fullName>
    </recommendedName>
</protein>
<dbReference type="KEGG" id="ptm:GSPATT00004561001"/>
<feature type="coiled-coil region" evidence="1">
    <location>
        <begin position="67"/>
        <end position="171"/>
    </location>
</feature>
<evidence type="ECO:0000313" key="4">
    <source>
        <dbReference type="Proteomes" id="UP000000600"/>
    </source>
</evidence>
<dbReference type="AlphaFoldDB" id="A0BD50"/>
<dbReference type="GeneID" id="5009649"/>
<evidence type="ECO:0000256" key="1">
    <source>
        <dbReference type="SAM" id="Coils"/>
    </source>
</evidence>
<dbReference type="Proteomes" id="UP000000600">
    <property type="component" value="Unassembled WGS sequence"/>
</dbReference>
<dbReference type="InParanoid" id="A0BD50"/>
<keyword evidence="4" id="KW-1185">Reference proteome</keyword>
<feature type="compositionally biased region" description="Polar residues" evidence="2">
    <location>
        <begin position="14"/>
        <end position="37"/>
    </location>
</feature>
<dbReference type="RefSeq" id="XP_001423865.1">
    <property type="nucleotide sequence ID" value="XM_001423828.1"/>
</dbReference>
<keyword evidence="1" id="KW-0175">Coiled coil</keyword>
<sequence length="389" mass="47117">MQNVKQMREKYENIKQNNPNRNVSARSYHSQTPSKEQYQIAFSNSQKSTQNPIIQIGKTLLCSPCYNKRLLNKKQLNKKQESELEKRLLMNQLEQNQLLEQQKINFEVGQLSYRKQLEQQNRVISKQLQDQQKEKERQIKEQEILQQNLIIKQNQEILQKEKDERKKKQNSLHQELASQLEQQKRLKKLDQLSQSVQFDDPYWRYQAQEEKELQRRKHCQLIVNNNNWQNHEKEQLKKQQQERAIKNKEIDQRIKTLQEYHNQLEQEKIEKQQIQQQLILDLNAQVKLKKTKEEAIKLIELQKQRKRDEEIIEQEKQRHCQELCNKKKINQEIIEGLNKQVEMQKQQNIKQQQEPVKTDFYLFKPTVEKQTISCADCKKQQVPQQLSYA</sequence>
<organism evidence="3 4">
    <name type="scientific">Paramecium tetraurelia</name>
    <dbReference type="NCBI Taxonomy" id="5888"/>
    <lineage>
        <taxon>Eukaryota</taxon>
        <taxon>Sar</taxon>
        <taxon>Alveolata</taxon>
        <taxon>Ciliophora</taxon>
        <taxon>Intramacronucleata</taxon>
        <taxon>Oligohymenophorea</taxon>
        <taxon>Peniculida</taxon>
        <taxon>Parameciidae</taxon>
        <taxon>Paramecium</taxon>
    </lineage>
</organism>
<evidence type="ECO:0000256" key="2">
    <source>
        <dbReference type="SAM" id="MobiDB-lite"/>
    </source>
</evidence>